<feature type="transmembrane region" description="Helical" evidence="1">
    <location>
        <begin position="175"/>
        <end position="201"/>
    </location>
</feature>
<dbReference type="InterPro" id="IPR002656">
    <property type="entry name" value="Acyl_transf_3_dom"/>
</dbReference>
<sequence length="380" mass="42391">MRGQTPAAARVARPRNSGIDCLRGFAILLVVVHHLALPFRLPLRPSLLGEWLPKRLLNAVSFNGYEAVFIFFVISGFLIATRILERHGDLRSVSLRQFYTARARRILPLLFLTLAVLSGFALAGIEGFGPGKDSQQTLAGLLASALTFTFNWYEGRTGWAPAAWDVLWSLSIEEVFYLGFPLLCLLLPRRVLIAALAVWALALIPLRDMVPASNEVWWEKAYLPGMAAIAWGVLTALLAQRWRPAQRDARAIALFGGFCILLVIGWGDLVHKHLFKSGLYLLCVGACTMLLAFHAHPPAPRRGLRWLARMGELSYELYLSHMFVVLAVVAGYRALLGATQTWTFTIYLPAVAICFALATALARFTARWDQPRHRRHLHTA</sequence>
<dbReference type="PANTHER" id="PTHR23028:SF53">
    <property type="entry name" value="ACYL_TRANSF_3 DOMAIN-CONTAINING PROTEIN"/>
    <property type="match status" value="1"/>
</dbReference>
<evidence type="ECO:0000313" key="3">
    <source>
        <dbReference type="EMBL" id="TFW20992.1"/>
    </source>
</evidence>
<keyword evidence="1" id="KW-0472">Membrane</keyword>
<dbReference type="PANTHER" id="PTHR23028">
    <property type="entry name" value="ACETYLTRANSFERASE"/>
    <property type="match status" value="1"/>
</dbReference>
<feature type="transmembrane region" description="Helical" evidence="1">
    <location>
        <begin position="346"/>
        <end position="366"/>
    </location>
</feature>
<proteinExistence type="predicted"/>
<keyword evidence="4" id="KW-1185">Reference proteome</keyword>
<feature type="transmembrane region" description="Helical" evidence="1">
    <location>
        <begin position="251"/>
        <end position="267"/>
    </location>
</feature>
<dbReference type="AlphaFoldDB" id="A0A4Y9SDS2"/>
<gene>
    <name evidence="3" type="ORF">E4L96_09645</name>
</gene>
<feature type="transmembrane region" description="Helical" evidence="1">
    <location>
        <begin position="221"/>
        <end position="239"/>
    </location>
</feature>
<evidence type="ECO:0000259" key="2">
    <source>
        <dbReference type="Pfam" id="PF01757"/>
    </source>
</evidence>
<feature type="transmembrane region" description="Helical" evidence="1">
    <location>
        <begin position="279"/>
        <end position="296"/>
    </location>
</feature>
<evidence type="ECO:0000256" key="1">
    <source>
        <dbReference type="SAM" id="Phobius"/>
    </source>
</evidence>
<dbReference type="Pfam" id="PF01757">
    <property type="entry name" value="Acyl_transf_3"/>
    <property type="match status" value="1"/>
</dbReference>
<dbReference type="GO" id="GO:0016020">
    <property type="term" value="C:membrane"/>
    <property type="evidence" value="ECO:0007669"/>
    <property type="project" value="TreeGrafter"/>
</dbReference>
<comment type="caution">
    <text evidence="3">The sequence shown here is derived from an EMBL/GenBank/DDBJ whole genome shotgun (WGS) entry which is preliminary data.</text>
</comment>
<feature type="transmembrane region" description="Helical" evidence="1">
    <location>
        <begin position="62"/>
        <end position="84"/>
    </location>
</feature>
<keyword evidence="3" id="KW-0808">Transferase</keyword>
<reference evidence="3 4" key="1">
    <citation type="submission" date="2019-03" db="EMBL/GenBank/DDBJ databases">
        <title>Draft Genome Sequence of Massilia arenosa sp. nov., a Novel Massilia Species Isolated from a Sandy-loam Maize Soil.</title>
        <authorList>
            <person name="Raths R."/>
            <person name="Peta V."/>
            <person name="Bucking H."/>
        </authorList>
    </citation>
    <scope>NUCLEOTIDE SEQUENCE [LARGE SCALE GENOMIC DNA]</scope>
    <source>
        <strain evidence="3 4">MC02</strain>
    </source>
</reference>
<evidence type="ECO:0000313" key="4">
    <source>
        <dbReference type="Proteomes" id="UP000298438"/>
    </source>
</evidence>
<dbReference type="GO" id="GO:0009103">
    <property type="term" value="P:lipopolysaccharide biosynthetic process"/>
    <property type="evidence" value="ECO:0007669"/>
    <property type="project" value="TreeGrafter"/>
</dbReference>
<dbReference type="InterPro" id="IPR050879">
    <property type="entry name" value="Acyltransferase_3"/>
</dbReference>
<feature type="domain" description="Acyltransferase 3" evidence="2">
    <location>
        <begin position="17"/>
        <end position="358"/>
    </location>
</feature>
<name>A0A4Y9SDS2_9BURK</name>
<feature type="transmembrane region" description="Helical" evidence="1">
    <location>
        <begin position="105"/>
        <end position="125"/>
    </location>
</feature>
<protein>
    <submittedName>
        <fullName evidence="3">Acyltransferase</fullName>
    </submittedName>
</protein>
<dbReference type="EMBL" id="SPVF01000126">
    <property type="protein sequence ID" value="TFW20992.1"/>
    <property type="molecule type" value="Genomic_DNA"/>
</dbReference>
<keyword evidence="3" id="KW-0012">Acyltransferase</keyword>
<feature type="transmembrane region" description="Helical" evidence="1">
    <location>
        <begin position="21"/>
        <end position="42"/>
    </location>
</feature>
<keyword evidence="1" id="KW-0812">Transmembrane</keyword>
<dbReference type="Proteomes" id="UP000298438">
    <property type="component" value="Unassembled WGS sequence"/>
</dbReference>
<dbReference type="OrthoDB" id="9814807at2"/>
<keyword evidence="1" id="KW-1133">Transmembrane helix</keyword>
<feature type="transmembrane region" description="Helical" evidence="1">
    <location>
        <begin position="317"/>
        <end position="334"/>
    </location>
</feature>
<organism evidence="3 4">
    <name type="scientific">Zemynaea arenosa</name>
    <dbReference type="NCBI Taxonomy" id="2561931"/>
    <lineage>
        <taxon>Bacteria</taxon>
        <taxon>Pseudomonadati</taxon>
        <taxon>Pseudomonadota</taxon>
        <taxon>Betaproteobacteria</taxon>
        <taxon>Burkholderiales</taxon>
        <taxon>Oxalobacteraceae</taxon>
        <taxon>Telluria group</taxon>
        <taxon>Zemynaea</taxon>
    </lineage>
</organism>
<dbReference type="GO" id="GO:0016747">
    <property type="term" value="F:acyltransferase activity, transferring groups other than amino-acyl groups"/>
    <property type="evidence" value="ECO:0007669"/>
    <property type="project" value="InterPro"/>
</dbReference>
<accession>A0A4Y9SDS2</accession>